<keyword evidence="1" id="KW-1133">Transmembrane helix</keyword>
<keyword evidence="1" id="KW-0812">Transmembrane</keyword>
<evidence type="ECO:0000256" key="1">
    <source>
        <dbReference type="SAM" id="Phobius"/>
    </source>
</evidence>
<keyword evidence="1" id="KW-0472">Membrane</keyword>
<reference evidence="3" key="1">
    <citation type="journal article" date="2019" name="Int. J. Syst. Evol. Microbiol.">
        <title>The Global Catalogue of Microorganisms (GCM) 10K type strain sequencing project: providing services to taxonomists for standard genome sequencing and annotation.</title>
        <authorList>
            <consortium name="The Broad Institute Genomics Platform"/>
            <consortium name="The Broad Institute Genome Sequencing Center for Infectious Disease"/>
            <person name="Wu L."/>
            <person name="Ma J."/>
        </authorList>
    </citation>
    <scope>NUCLEOTIDE SEQUENCE [LARGE SCALE GENOMIC DNA]</scope>
    <source>
        <strain evidence="3">JCM 18952</strain>
    </source>
</reference>
<protein>
    <submittedName>
        <fullName evidence="2">Uncharacterized protein</fullName>
    </submittedName>
</protein>
<comment type="caution">
    <text evidence="2">The sequence shown here is derived from an EMBL/GenBank/DDBJ whole genome shotgun (WGS) entry which is preliminary data.</text>
</comment>
<dbReference type="EMBL" id="BAABLK010000091">
    <property type="protein sequence ID" value="GAA5228854.1"/>
    <property type="molecule type" value="Genomic_DNA"/>
</dbReference>
<feature type="transmembrane region" description="Helical" evidence="1">
    <location>
        <begin position="7"/>
        <end position="28"/>
    </location>
</feature>
<gene>
    <name evidence="2" type="ORF">GCM10025778_33930</name>
</gene>
<evidence type="ECO:0000313" key="3">
    <source>
        <dbReference type="Proteomes" id="UP001501257"/>
    </source>
</evidence>
<evidence type="ECO:0000313" key="2">
    <source>
        <dbReference type="EMBL" id="GAA5228854.1"/>
    </source>
</evidence>
<dbReference type="Proteomes" id="UP001501257">
    <property type="component" value="Unassembled WGS sequence"/>
</dbReference>
<proteinExistence type="predicted"/>
<accession>A0ABP9TQ44</accession>
<name>A0ABP9TQ44_9MICC</name>
<sequence>MEPSKKAAILGAILGVVILLGIVAGLIIGTTGILKGAGEAPGLVIGLPALHALAGTGL</sequence>
<keyword evidence="3" id="KW-1185">Reference proteome</keyword>
<organism evidence="2 3">
    <name type="scientific">Paeniglutamicibacter antarcticus</name>
    <dbReference type="NCBI Taxonomy" id="494023"/>
    <lineage>
        <taxon>Bacteria</taxon>
        <taxon>Bacillati</taxon>
        <taxon>Actinomycetota</taxon>
        <taxon>Actinomycetes</taxon>
        <taxon>Micrococcales</taxon>
        <taxon>Micrococcaceae</taxon>
        <taxon>Paeniglutamicibacter</taxon>
    </lineage>
</organism>
<dbReference type="RefSeq" id="WP_210101285.1">
    <property type="nucleotide sequence ID" value="NZ_BAABLK010000091.1"/>
</dbReference>